<evidence type="ECO:0000313" key="5">
    <source>
        <dbReference type="Proteomes" id="UP000319894"/>
    </source>
</evidence>
<dbReference type="OrthoDB" id="240095at2157"/>
<accession>A0A554MVY5</accession>
<feature type="compositionally biased region" description="Low complexity" evidence="1">
    <location>
        <begin position="197"/>
        <end position="208"/>
    </location>
</feature>
<evidence type="ECO:0000256" key="2">
    <source>
        <dbReference type="SAM" id="Phobius"/>
    </source>
</evidence>
<dbReference type="Pfam" id="PF24036">
    <property type="entry name" value="DUF7345"/>
    <property type="match status" value="1"/>
</dbReference>
<comment type="caution">
    <text evidence="4">The sequence shown here is derived from an EMBL/GenBank/DDBJ whole genome shotgun (WGS) entry which is preliminary data.</text>
</comment>
<proteinExistence type="predicted"/>
<keyword evidence="2" id="KW-0472">Membrane</keyword>
<dbReference type="InterPro" id="IPR055769">
    <property type="entry name" value="DUF7345"/>
</dbReference>
<keyword evidence="2" id="KW-0812">Transmembrane</keyword>
<dbReference type="RefSeq" id="WP_144263181.1">
    <property type="nucleotide sequence ID" value="NZ_QMDX01000014.1"/>
</dbReference>
<dbReference type="InParanoid" id="A0A554MVY5"/>
<protein>
    <submittedName>
        <fullName evidence="4">PGF-CTERM sorting domain-containing protein</fullName>
    </submittedName>
</protein>
<evidence type="ECO:0000256" key="1">
    <source>
        <dbReference type="SAM" id="MobiDB-lite"/>
    </source>
</evidence>
<keyword evidence="5" id="KW-1185">Reference proteome</keyword>
<evidence type="ECO:0000313" key="4">
    <source>
        <dbReference type="EMBL" id="TSD09282.1"/>
    </source>
</evidence>
<keyword evidence="2" id="KW-1133">Transmembrane helix</keyword>
<evidence type="ECO:0000259" key="3">
    <source>
        <dbReference type="Pfam" id="PF24036"/>
    </source>
</evidence>
<feature type="transmembrane region" description="Helical" evidence="2">
    <location>
        <begin position="230"/>
        <end position="249"/>
    </location>
</feature>
<dbReference type="EMBL" id="QMDX01000014">
    <property type="protein sequence ID" value="TSD09282.1"/>
    <property type="molecule type" value="Genomic_DNA"/>
</dbReference>
<organism evidence="4 5">
    <name type="scientific">Haloglomus irregulare</name>
    <dbReference type="NCBI Taxonomy" id="2234134"/>
    <lineage>
        <taxon>Archaea</taxon>
        <taxon>Methanobacteriati</taxon>
        <taxon>Methanobacteriota</taxon>
        <taxon>Stenosarchaea group</taxon>
        <taxon>Halobacteria</taxon>
        <taxon>Halobacteriales</taxon>
        <taxon>Natronomonadaceae</taxon>
        <taxon>Haloglomus</taxon>
    </lineage>
</organism>
<gene>
    <name evidence="4" type="ORF">DP107_16175</name>
</gene>
<dbReference type="AlphaFoldDB" id="A0A554MVY5"/>
<sequence length="251" mass="25460">MADTGTFQPLLAALVVCSAVGAGVAPAVAQSDGPTPTFEVALAADGSAELTLTLVYDLTTGSERQAFDELRNNETAQAETRARFRDRMRAVAADAGNETGREMSVEDAAISLAETESGDVGIVTLSVTYVGLAAVADDTLTVTEPFASGFEPDRRFVVTAPDGYAVAAATPAADTSGDARVVYDAGTHLSGFELVLEPTGTPSPTETPVKTMANTDEPSDGGTDTGGQPGFGAVAAALALVAAALVAVCRR</sequence>
<name>A0A554MVY5_9EURY</name>
<reference evidence="4 5" key="1">
    <citation type="submission" date="2018-06" db="EMBL/GenBank/DDBJ databases">
        <title>Natronomonas sp. F16-60 a new haloarchaeon isolated from a solar saltern of Isla Cristina, Huelva, Spain.</title>
        <authorList>
            <person name="Duran-Viseras A."/>
            <person name="Sanchez-Porro C."/>
            <person name="Ventosa A."/>
        </authorList>
    </citation>
    <scope>NUCLEOTIDE SEQUENCE [LARGE SCALE GENOMIC DNA]</scope>
    <source>
        <strain evidence="4 5">F16-60</strain>
    </source>
</reference>
<feature type="domain" description="DUF7345" evidence="3">
    <location>
        <begin position="40"/>
        <end position="164"/>
    </location>
</feature>
<feature type="region of interest" description="Disordered" evidence="1">
    <location>
        <begin position="197"/>
        <end position="227"/>
    </location>
</feature>
<dbReference type="Proteomes" id="UP000319894">
    <property type="component" value="Unassembled WGS sequence"/>
</dbReference>